<keyword evidence="3" id="KW-1185">Reference proteome</keyword>
<proteinExistence type="inferred from homology"/>
<dbReference type="OrthoDB" id="1713903at2759"/>
<evidence type="ECO:0000313" key="2">
    <source>
        <dbReference type="EMBL" id="KAB1200521.1"/>
    </source>
</evidence>
<name>A0A6A1UJT8_9ROSI</name>
<dbReference type="AlphaFoldDB" id="A0A6A1UJT8"/>
<accession>A0A6A1UJT8</accession>
<reference evidence="2 3" key="1">
    <citation type="journal article" date="2019" name="Plant Biotechnol. J.">
        <title>The red bayberry genome and genetic basis of sex determination.</title>
        <authorList>
            <person name="Jia H.M."/>
            <person name="Jia H.J."/>
            <person name="Cai Q.L."/>
            <person name="Wang Y."/>
            <person name="Zhao H.B."/>
            <person name="Yang W.F."/>
            <person name="Wang G.Y."/>
            <person name="Li Y.H."/>
            <person name="Zhan D.L."/>
            <person name="Shen Y.T."/>
            <person name="Niu Q.F."/>
            <person name="Chang L."/>
            <person name="Qiu J."/>
            <person name="Zhao L."/>
            <person name="Xie H.B."/>
            <person name="Fu W.Y."/>
            <person name="Jin J."/>
            <person name="Li X.W."/>
            <person name="Jiao Y."/>
            <person name="Zhou C.C."/>
            <person name="Tu T."/>
            <person name="Chai C.Y."/>
            <person name="Gao J.L."/>
            <person name="Fan L.J."/>
            <person name="van de Weg E."/>
            <person name="Wang J.Y."/>
            <person name="Gao Z.S."/>
        </authorList>
    </citation>
    <scope>NUCLEOTIDE SEQUENCE [LARGE SCALE GENOMIC DNA]</scope>
    <source>
        <tissue evidence="2">Leaves</tissue>
    </source>
</reference>
<dbReference type="PANTHER" id="PTHR31642:SF316">
    <property type="entry name" value="PROTEIN ECERIFERUM 26-LIKE"/>
    <property type="match status" value="1"/>
</dbReference>
<gene>
    <name evidence="2" type="ORF">CJ030_MR0G007035</name>
</gene>
<comment type="caution">
    <text evidence="2">The sequence shown here is derived from an EMBL/GenBank/DDBJ whole genome shotgun (WGS) entry which is preliminary data.</text>
</comment>
<comment type="similarity">
    <text evidence="1">Belongs to the plant acyltransferase family.</text>
</comment>
<dbReference type="Gene3D" id="3.30.559.10">
    <property type="entry name" value="Chloramphenicol acetyltransferase-like domain"/>
    <property type="match status" value="2"/>
</dbReference>
<dbReference type="InterPro" id="IPR023213">
    <property type="entry name" value="CAT-like_dom_sf"/>
</dbReference>
<dbReference type="GO" id="GO:0016747">
    <property type="term" value="F:acyltransferase activity, transferring groups other than amino-acyl groups"/>
    <property type="evidence" value="ECO:0007669"/>
    <property type="project" value="TreeGrafter"/>
</dbReference>
<keyword evidence="2" id="KW-0808">Transferase</keyword>
<dbReference type="EMBL" id="RXIC02000154">
    <property type="protein sequence ID" value="KAB1200521.1"/>
    <property type="molecule type" value="Genomic_DNA"/>
</dbReference>
<dbReference type="Proteomes" id="UP000516437">
    <property type="component" value="Unassembled WGS sequence"/>
</dbReference>
<organism evidence="2 3">
    <name type="scientific">Morella rubra</name>
    <name type="common">Chinese bayberry</name>
    <dbReference type="NCBI Taxonomy" id="262757"/>
    <lineage>
        <taxon>Eukaryota</taxon>
        <taxon>Viridiplantae</taxon>
        <taxon>Streptophyta</taxon>
        <taxon>Embryophyta</taxon>
        <taxon>Tracheophyta</taxon>
        <taxon>Spermatophyta</taxon>
        <taxon>Magnoliopsida</taxon>
        <taxon>eudicotyledons</taxon>
        <taxon>Gunneridae</taxon>
        <taxon>Pentapetalae</taxon>
        <taxon>rosids</taxon>
        <taxon>fabids</taxon>
        <taxon>Fagales</taxon>
        <taxon>Myricaceae</taxon>
        <taxon>Morella</taxon>
    </lineage>
</organism>
<dbReference type="InterPro" id="IPR050317">
    <property type="entry name" value="Plant_Fungal_Acyltransferase"/>
</dbReference>
<evidence type="ECO:0000313" key="3">
    <source>
        <dbReference type="Proteomes" id="UP000516437"/>
    </source>
</evidence>
<protein>
    <submittedName>
        <fullName evidence="2">Anthocyanidin 3-O-glucoside 6''-O-acyltransferase</fullName>
    </submittedName>
</protein>
<sequence length="257" mass="28534">MLEINDFEGGGVAVGLSCPHMLGDATCATLFFKSWTEVLRRREPLEHPPSFNPLALRGRSVPNIHTKSAKYYATKSEVQTSSVQMATATFKFSNSVIKQCLSEVHEDCPDTPFDLLAALFWTRITRLKDSKNDYAHSLSFCTDCRRLLQVPLPYGHFGNALHFSVLRLKGEEMGQVARSPTRSLLAHVMFAEGRKPVHVSYHAGNVEGEGLIVVIPSTEDGLARTVMVTLPEKELTELCEDQAILCLEPTMLLSGKR</sequence>
<keyword evidence="2" id="KW-0012">Acyltransferase</keyword>
<dbReference type="Pfam" id="PF02458">
    <property type="entry name" value="Transferase"/>
    <property type="match status" value="1"/>
</dbReference>
<dbReference type="PANTHER" id="PTHR31642">
    <property type="entry name" value="TRICHOTHECENE 3-O-ACETYLTRANSFERASE"/>
    <property type="match status" value="1"/>
</dbReference>
<evidence type="ECO:0000256" key="1">
    <source>
        <dbReference type="ARBA" id="ARBA00009861"/>
    </source>
</evidence>